<evidence type="ECO:0000256" key="5">
    <source>
        <dbReference type="ARBA" id="ARBA00022833"/>
    </source>
</evidence>
<dbReference type="CDD" id="cd06455">
    <property type="entry name" value="M3A_TOP"/>
    <property type="match status" value="1"/>
</dbReference>
<evidence type="ECO:0000256" key="2">
    <source>
        <dbReference type="ARBA" id="ARBA00022670"/>
    </source>
</evidence>
<feature type="domain" description="Peptidase M3A/M3B catalytic" evidence="10">
    <location>
        <begin position="232"/>
        <end position="679"/>
    </location>
</feature>
<dbReference type="EMBL" id="NFJD01000001">
    <property type="protein sequence ID" value="OUO57445.1"/>
    <property type="molecule type" value="Genomic_DNA"/>
</dbReference>
<protein>
    <recommendedName>
        <fullName evidence="10">Peptidase M3A/M3B catalytic domain-containing protein</fullName>
    </recommendedName>
</protein>
<keyword evidence="5 7" id="KW-0862">Zinc</keyword>
<accession>A0A1Y4DEV8</accession>
<dbReference type="InterPro" id="IPR045090">
    <property type="entry name" value="Pept_M3A_M3B"/>
</dbReference>
<evidence type="ECO:0000313" key="12">
    <source>
        <dbReference type="Proteomes" id="UP000196368"/>
    </source>
</evidence>
<keyword evidence="3 7" id="KW-0479">Metal-binding</keyword>
<dbReference type="Proteomes" id="UP000196368">
    <property type="component" value="Unassembled WGS sequence"/>
</dbReference>
<dbReference type="InterPro" id="IPR024079">
    <property type="entry name" value="MetalloPept_cat_dom_sf"/>
</dbReference>
<comment type="caution">
    <text evidence="11">The sequence shown here is derived from an EMBL/GenBank/DDBJ whole genome shotgun (WGS) entry which is preliminary data.</text>
</comment>
<evidence type="ECO:0000256" key="8">
    <source>
        <dbReference type="SAM" id="Coils"/>
    </source>
</evidence>
<evidence type="ECO:0000313" key="11">
    <source>
        <dbReference type="EMBL" id="OUO57445.1"/>
    </source>
</evidence>
<keyword evidence="9" id="KW-0732">Signal</keyword>
<keyword evidence="2 7" id="KW-0645">Protease</keyword>
<keyword evidence="12" id="KW-1185">Reference proteome</keyword>
<dbReference type="GO" id="GO:0046872">
    <property type="term" value="F:metal ion binding"/>
    <property type="evidence" value="ECO:0007669"/>
    <property type="project" value="UniProtKB-UniRule"/>
</dbReference>
<keyword evidence="8" id="KW-0175">Coiled coil</keyword>
<name>A0A1Y4DEV8_9BACT</name>
<dbReference type="SUPFAM" id="SSF55486">
    <property type="entry name" value="Metalloproteases ('zincins'), catalytic domain"/>
    <property type="match status" value="1"/>
</dbReference>
<dbReference type="Gene3D" id="1.10.1370.10">
    <property type="entry name" value="Neurolysin, domain 3"/>
    <property type="match status" value="1"/>
</dbReference>
<proteinExistence type="inferred from homology"/>
<comment type="cofactor">
    <cofactor evidence="7">
        <name>Zn(2+)</name>
        <dbReference type="ChEBI" id="CHEBI:29105"/>
    </cofactor>
    <text evidence="7">Binds 1 zinc ion.</text>
</comment>
<dbReference type="InterPro" id="IPR024080">
    <property type="entry name" value="Neurolysin/TOP_N"/>
</dbReference>
<dbReference type="Pfam" id="PF01432">
    <property type="entry name" value="Peptidase_M3"/>
    <property type="match status" value="1"/>
</dbReference>
<feature type="signal peptide" evidence="9">
    <location>
        <begin position="1"/>
        <end position="19"/>
    </location>
</feature>
<comment type="similarity">
    <text evidence="1 7">Belongs to the peptidase M3 family.</text>
</comment>
<keyword evidence="4 7" id="KW-0378">Hydrolase</keyword>
<dbReference type="GO" id="GO:0006518">
    <property type="term" value="P:peptide metabolic process"/>
    <property type="evidence" value="ECO:0007669"/>
    <property type="project" value="TreeGrafter"/>
</dbReference>
<dbReference type="GO" id="GO:0006508">
    <property type="term" value="P:proteolysis"/>
    <property type="evidence" value="ECO:0007669"/>
    <property type="project" value="UniProtKB-KW"/>
</dbReference>
<organism evidence="11 12">
    <name type="scientific">Candidatus Avelusimicrobium gallicola</name>
    <dbReference type="NCBI Taxonomy" id="2562704"/>
    <lineage>
        <taxon>Bacteria</taxon>
        <taxon>Pseudomonadati</taxon>
        <taxon>Elusimicrobiota</taxon>
        <taxon>Elusimicrobia</taxon>
        <taxon>Elusimicrobiales</taxon>
        <taxon>Elusimicrobiaceae</taxon>
        <taxon>Candidatus Avelusimicrobium</taxon>
    </lineage>
</organism>
<dbReference type="InterPro" id="IPR001567">
    <property type="entry name" value="Pept_M3A_M3B_dom"/>
</dbReference>
<keyword evidence="6 7" id="KW-0482">Metalloprotease</keyword>
<evidence type="ECO:0000256" key="9">
    <source>
        <dbReference type="SAM" id="SignalP"/>
    </source>
</evidence>
<sequence>MHKMMMSVAALALPCAAFAGAYGDMFKNGHLRFDYTPQEISSLEARAAKELDVNLNFLVRIPAQDRDFENTVLALENAYTSYWFVPKNLSLLAYFHENADVRAAAARLEAKGSQTKAAVFARKDVYKALKEYADKKPALAHEEARLLSKWLERYERAGMALSDEAAAEYARLNNERLQKITQYNVNLNNYQDELVVSREELEGLGDTFINRLARTPEGKYIVTLKYPDYNPFMASAKSEKARKALQEKFARRGGEENVRLLEDTLELRRKQAALLGYAQYPDYVLPVRMAKNYKTLEKFLKNLQKEVTPLAQKEMQDYLKLKEEITGQKAREMTAWELPYWSNEYKKKYYRVDNDKIKEYLPADRVREGMFEIFGHLFGVTFEKADLPVWHPDVLVYQIKDAKTGELISNFYLDLYPRDGKYTHAATWSFVDRFELPDGSYQTPSVVIAANFTPAGNGVPPLLEHSEVETLFHEFGHVLQMSMATSKYATLTGDNVAWDYIETHSQLLENWAWQPEVLARISAHYQTGEPMPKEMIDALIKSKHAGEATAFLRQNFLGQFDLAAHAAQKRVDSTRLYAQMMQDITGVPMTKGTYPQASFGHIMSLTDPYDVGYYVYAWSLVIAQDIFGEFQKQGIFNEELGARLRQYIYTPGTVYDENEMVETFLGRPYNDEAFLKSLGVEK</sequence>
<gene>
    <name evidence="11" type="ORF">B5F75_01345</name>
</gene>
<dbReference type="PANTHER" id="PTHR11804:SF84">
    <property type="entry name" value="SACCHAROLYSIN"/>
    <property type="match status" value="1"/>
</dbReference>
<evidence type="ECO:0000256" key="6">
    <source>
        <dbReference type="ARBA" id="ARBA00023049"/>
    </source>
</evidence>
<dbReference type="GO" id="GO:0004222">
    <property type="term" value="F:metalloendopeptidase activity"/>
    <property type="evidence" value="ECO:0007669"/>
    <property type="project" value="InterPro"/>
</dbReference>
<feature type="coiled-coil region" evidence="8">
    <location>
        <begin position="180"/>
        <end position="207"/>
    </location>
</feature>
<feature type="chain" id="PRO_5013006082" description="Peptidase M3A/M3B catalytic domain-containing protein" evidence="9">
    <location>
        <begin position="20"/>
        <end position="682"/>
    </location>
</feature>
<evidence type="ECO:0000259" key="10">
    <source>
        <dbReference type="Pfam" id="PF01432"/>
    </source>
</evidence>
<dbReference type="PANTHER" id="PTHR11804">
    <property type="entry name" value="PROTEASE M3 THIMET OLIGOPEPTIDASE-RELATED"/>
    <property type="match status" value="1"/>
</dbReference>
<dbReference type="RefSeq" id="WP_087286774.1">
    <property type="nucleotide sequence ID" value="NZ_NFJD01000001.1"/>
</dbReference>
<evidence type="ECO:0000256" key="1">
    <source>
        <dbReference type="ARBA" id="ARBA00006040"/>
    </source>
</evidence>
<evidence type="ECO:0000256" key="3">
    <source>
        <dbReference type="ARBA" id="ARBA00022723"/>
    </source>
</evidence>
<dbReference type="InterPro" id="IPR024077">
    <property type="entry name" value="Neurolysin/TOP_dom2"/>
</dbReference>
<dbReference type="Gene3D" id="3.40.390.10">
    <property type="entry name" value="Collagenase (Catalytic Domain)"/>
    <property type="match status" value="1"/>
</dbReference>
<dbReference type="Gene3D" id="1.20.1050.40">
    <property type="entry name" value="Endopeptidase. Chain P, domain 1"/>
    <property type="match status" value="1"/>
</dbReference>
<dbReference type="OrthoDB" id="9773538at2"/>
<evidence type="ECO:0000256" key="7">
    <source>
        <dbReference type="RuleBase" id="RU003435"/>
    </source>
</evidence>
<evidence type="ECO:0000256" key="4">
    <source>
        <dbReference type="ARBA" id="ARBA00022801"/>
    </source>
</evidence>
<reference evidence="12" key="1">
    <citation type="submission" date="2017-04" db="EMBL/GenBank/DDBJ databases">
        <title>Function of individual gut microbiota members based on whole genome sequencing of pure cultures obtained from chicken caecum.</title>
        <authorList>
            <person name="Medvecky M."/>
            <person name="Cejkova D."/>
            <person name="Polansky O."/>
            <person name="Karasova D."/>
            <person name="Kubasova T."/>
            <person name="Cizek A."/>
            <person name="Rychlik I."/>
        </authorList>
    </citation>
    <scope>NUCLEOTIDE SEQUENCE [LARGE SCALE GENOMIC DNA]</scope>
    <source>
        <strain evidence="12">An273</strain>
    </source>
</reference>
<dbReference type="AlphaFoldDB" id="A0A1Y4DEV8"/>